<name>A0AAD1AMZ9_LACCA</name>
<evidence type="ECO:0000313" key="5">
    <source>
        <dbReference type="EMBL" id="BAN73331.1"/>
    </source>
</evidence>
<dbReference type="PANTHER" id="PTHR43085:SF49">
    <property type="entry name" value="5-DEHYDRO-2-DEOXYGLUCONOKINASE"/>
    <property type="match status" value="1"/>
</dbReference>
<dbReference type="Gene3D" id="3.40.1190.30">
    <property type="match status" value="1"/>
</dbReference>
<evidence type="ECO:0000313" key="6">
    <source>
        <dbReference type="Proteomes" id="UP000015560"/>
    </source>
</evidence>
<gene>
    <name evidence="5" type="ORF">LBCZ_0163</name>
</gene>
<feature type="domain" description="Carbohydrate kinase PfkB" evidence="4">
    <location>
        <begin position="6"/>
        <end position="99"/>
    </location>
</feature>
<dbReference type="InterPro" id="IPR050306">
    <property type="entry name" value="PfkB_Carbo_kinase"/>
</dbReference>
<dbReference type="GO" id="GO:0016301">
    <property type="term" value="F:kinase activity"/>
    <property type="evidence" value="ECO:0007669"/>
    <property type="project" value="UniProtKB-KW"/>
</dbReference>
<proteinExistence type="inferred from homology"/>
<keyword evidence="3" id="KW-0418">Kinase</keyword>
<evidence type="ECO:0000256" key="2">
    <source>
        <dbReference type="ARBA" id="ARBA00022679"/>
    </source>
</evidence>
<dbReference type="SUPFAM" id="SSF53613">
    <property type="entry name" value="Ribokinase-like"/>
    <property type="match status" value="1"/>
</dbReference>
<dbReference type="Pfam" id="PF00294">
    <property type="entry name" value="PfkB"/>
    <property type="match status" value="1"/>
</dbReference>
<dbReference type="InterPro" id="IPR029056">
    <property type="entry name" value="Ribokinase-like"/>
</dbReference>
<accession>A0AAD1AMZ9</accession>
<sequence length="122" mass="13269">MSKKFDLIAIGRAAVDLNAVEYNRPLEETKTFAKFVGGSPANIAIGSAKLGQKVGFIGKVSDDQLGHYVTQYMAEVGIDTSQMVKDDAGHKIGLTFTEIISRKLQEQVSQSLRTIPEQAVIK</sequence>
<protein>
    <submittedName>
        <fullName evidence="5">Truncated 5-dehydro-2-deoxygluconokinase</fullName>
    </submittedName>
</protein>
<dbReference type="PANTHER" id="PTHR43085">
    <property type="entry name" value="HEXOKINASE FAMILY MEMBER"/>
    <property type="match status" value="1"/>
</dbReference>
<organism evidence="5 6">
    <name type="scientific">Lacticaseibacillus casei DSM 20011 = JCM 1134 = ATCC 393</name>
    <dbReference type="NCBI Taxonomy" id="1423732"/>
    <lineage>
        <taxon>Bacteria</taxon>
        <taxon>Bacillati</taxon>
        <taxon>Bacillota</taxon>
        <taxon>Bacilli</taxon>
        <taxon>Lactobacillales</taxon>
        <taxon>Lactobacillaceae</taxon>
        <taxon>Lacticaseibacillus</taxon>
    </lineage>
</organism>
<dbReference type="AlphaFoldDB" id="A0AAD1AMZ9"/>
<dbReference type="Proteomes" id="UP000015560">
    <property type="component" value="Chromosome"/>
</dbReference>
<dbReference type="InterPro" id="IPR011611">
    <property type="entry name" value="PfkB_dom"/>
</dbReference>
<dbReference type="EMBL" id="AP012544">
    <property type="protein sequence ID" value="BAN73331.1"/>
    <property type="molecule type" value="Genomic_DNA"/>
</dbReference>
<evidence type="ECO:0000256" key="3">
    <source>
        <dbReference type="ARBA" id="ARBA00022777"/>
    </source>
</evidence>
<reference evidence="5 6" key="1">
    <citation type="journal article" date="2013" name="PLoS ONE">
        <title>Genomic Adaptation of the Lactobacillus casei Group.</title>
        <authorList>
            <person name="Toh H."/>
            <person name="Oshima K."/>
            <person name="Nakano A."/>
            <person name="Takahata M."/>
            <person name="Murakami M."/>
            <person name="Takaki T."/>
            <person name="Nishiyama H."/>
            <person name="Igimi S."/>
            <person name="Hattori M."/>
            <person name="Morita H."/>
        </authorList>
    </citation>
    <scope>NUCLEOTIDE SEQUENCE [LARGE SCALE GENOMIC DNA]</scope>
    <source>
        <strain evidence="5 6">ATCC 393</strain>
    </source>
</reference>
<keyword evidence="2" id="KW-0808">Transferase</keyword>
<evidence type="ECO:0000256" key="1">
    <source>
        <dbReference type="ARBA" id="ARBA00010688"/>
    </source>
</evidence>
<comment type="similarity">
    <text evidence="1">Belongs to the carbohydrate kinase PfkB family.</text>
</comment>
<evidence type="ECO:0000259" key="4">
    <source>
        <dbReference type="Pfam" id="PF00294"/>
    </source>
</evidence>